<proteinExistence type="predicted"/>
<evidence type="ECO:0000256" key="2">
    <source>
        <dbReference type="SAM" id="SignalP"/>
    </source>
</evidence>
<gene>
    <name evidence="3" type="ORF">SASPL_153428</name>
</gene>
<feature type="signal peptide" evidence="2">
    <location>
        <begin position="1"/>
        <end position="17"/>
    </location>
</feature>
<protein>
    <submittedName>
        <fullName evidence="3">Uncharacterized protein</fullName>
    </submittedName>
</protein>
<name>A0A8X8Z1S3_SALSN</name>
<dbReference type="EMBL" id="PNBA02000021">
    <property type="protein sequence ID" value="KAG6388228.1"/>
    <property type="molecule type" value="Genomic_DNA"/>
</dbReference>
<evidence type="ECO:0000313" key="4">
    <source>
        <dbReference type="Proteomes" id="UP000298416"/>
    </source>
</evidence>
<reference evidence="3" key="1">
    <citation type="submission" date="2018-01" db="EMBL/GenBank/DDBJ databases">
        <authorList>
            <person name="Mao J.F."/>
        </authorList>
    </citation>
    <scope>NUCLEOTIDE SEQUENCE</scope>
    <source>
        <strain evidence="3">Huo1</strain>
        <tissue evidence="3">Leaf</tissue>
    </source>
</reference>
<feature type="region of interest" description="Disordered" evidence="1">
    <location>
        <begin position="111"/>
        <end position="136"/>
    </location>
</feature>
<keyword evidence="2" id="KW-0732">Signal</keyword>
<accession>A0A8X8Z1S3</accession>
<evidence type="ECO:0000313" key="3">
    <source>
        <dbReference type="EMBL" id="KAG6388228.1"/>
    </source>
</evidence>
<evidence type="ECO:0000256" key="1">
    <source>
        <dbReference type="SAM" id="MobiDB-lite"/>
    </source>
</evidence>
<dbReference type="AlphaFoldDB" id="A0A8X8Z1S3"/>
<reference evidence="3" key="2">
    <citation type="submission" date="2020-08" db="EMBL/GenBank/DDBJ databases">
        <title>Plant Genome Project.</title>
        <authorList>
            <person name="Zhang R.-G."/>
        </authorList>
    </citation>
    <scope>NUCLEOTIDE SEQUENCE</scope>
    <source>
        <strain evidence="3">Huo1</strain>
        <tissue evidence="3">Leaf</tissue>
    </source>
</reference>
<comment type="caution">
    <text evidence="3">The sequence shown here is derived from an EMBL/GenBank/DDBJ whole genome shotgun (WGS) entry which is preliminary data.</text>
</comment>
<organism evidence="3">
    <name type="scientific">Salvia splendens</name>
    <name type="common">Scarlet sage</name>
    <dbReference type="NCBI Taxonomy" id="180675"/>
    <lineage>
        <taxon>Eukaryota</taxon>
        <taxon>Viridiplantae</taxon>
        <taxon>Streptophyta</taxon>
        <taxon>Embryophyta</taxon>
        <taxon>Tracheophyta</taxon>
        <taxon>Spermatophyta</taxon>
        <taxon>Magnoliopsida</taxon>
        <taxon>eudicotyledons</taxon>
        <taxon>Gunneridae</taxon>
        <taxon>Pentapetalae</taxon>
        <taxon>asterids</taxon>
        <taxon>lamiids</taxon>
        <taxon>Lamiales</taxon>
        <taxon>Lamiaceae</taxon>
        <taxon>Nepetoideae</taxon>
        <taxon>Mentheae</taxon>
        <taxon>Salviinae</taxon>
        <taxon>Salvia</taxon>
        <taxon>Salvia subgen. Calosphace</taxon>
        <taxon>core Calosphace</taxon>
    </lineage>
</organism>
<feature type="chain" id="PRO_5036448900" evidence="2">
    <location>
        <begin position="18"/>
        <end position="192"/>
    </location>
</feature>
<feature type="compositionally biased region" description="Basic residues" evidence="1">
    <location>
        <begin position="111"/>
        <end position="122"/>
    </location>
</feature>
<keyword evidence="4" id="KW-1185">Reference proteome</keyword>
<sequence>MAKFAAALFCLFTVSLARPPPRLTADSSDPALRLPSEPIKADAETDPNFAVVSAVPLTEITFRPVNRPCRGHHFKLHPAMMRRSEPIPFANDVIGENSDFEQPIPTRWTRVRNHHLRQRHRRREDSDSEGEGDDENRAVKRAVFKRFDYDRFDREKRMKKLRQRLRIGNERKEEDEMPGFVKGVRKFLTNYF</sequence>
<dbReference type="Proteomes" id="UP000298416">
    <property type="component" value="Unassembled WGS sequence"/>
</dbReference>